<dbReference type="FunFam" id="1.10.10.10:FF:000018">
    <property type="entry name" value="DNA-binding response regulator ResD"/>
    <property type="match status" value="1"/>
</dbReference>
<evidence type="ECO:0000313" key="13">
    <source>
        <dbReference type="Proteomes" id="UP000186102"/>
    </source>
</evidence>
<dbReference type="SMART" id="SM00862">
    <property type="entry name" value="Trans_reg_C"/>
    <property type="match status" value="1"/>
</dbReference>
<evidence type="ECO:0000256" key="9">
    <source>
        <dbReference type="PROSITE-ProRule" id="PRU01091"/>
    </source>
</evidence>
<feature type="DNA-binding region" description="OmpR/PhoB-type" evidence="9">
    <location>
        <begin position="128"/>
        <end position="227"/>
    </location>
</feature>
<dbReference type="GO" id="GO:0000156">
    <property type="term" value="F:phosphorelay response regulator activity"/>
    <property type="evidence" value="ECO:0007669"/>
    <property type="project" value="TreeGrafter"/>
</dbReference>
<reference evidence="12 13" key="1">
    <citation type="submission" date="2016-09" db="EMBL/GenBank/DDBJ databases">
        <title>Complete genome of Desulfosporosinus sp. OL.</title>
        <authorList>
            <person name="Mardanov A."/>
            <person name="Beletsky A."/>
            <person name="Panova A."/>
            <person name="Karnachuk O."/>
            <person name="Ravin N."/>
        </authorList>
    </citation>
    <scope>NUCLEOTIDE SEQUENCE [LARGE SCALE GENOMIC DNA]</scope>
    <source>
        <strain evidence="12 13">OL</strain>
    </source>
</reference>
<evidence type="ECO:0000256" key="4">
    <source>
        <dbReference type="ARBA" id="ARBA00023015"/>
    </source>
</evidence>
<evidence type="ECO:0000256" key="7">
    <source>
        <dbReference type="ARBA" id="ARBA00024867"/>
    </source>
</evidence>
<evidence type="ECO:0000313" key="12">
    <source>
        <dbReference type="EMBL" id="OLN26261.1"/>
    </source>
</evidence>
<dbReference type="GO" id="GO:0005829">
    <property type="term" value="C:cytosol"/>
    <property type="evidence" value="ECO:0007669"/>
    <property type="project" value="TreeGrafter"/>
</dbReference>
<dbReference type="PANTHER" id="PTHR48111:SF21">
    <property type="entry name" value="DNA-BINDING DUAL MASTER TRANSCRIPTIONAL REGULATOR RPAA"/>
    <property type="match status" value="1"/>
</dbReference>
<sequence length="231" mass="26497">MDKKKLLVVDDEEHICNLISLYLSDDFNITLAYDGSSALSSFLQNPFDLIVMDIMLPQLSGWELCRKIRQITNTPIIMLTAKDDPYDKILGLELGADDYITKPFIPGELLARVKAVLRRFNSTPGENLQIIMYPGIFLNKATYKAEILNQPLELTSKEFNLLWFFASNPGIVLQRENIMLRVWGFDYMGDTRAIDNTIKRLRRKLESVPGAPLYIQTVWGLGYRFVVPKDE</sequence>
<dbReference type="AlphaFoldDB" id="A0A1Q8QG17"/>
<protein>
    <recommendedName>
        <fullName evidence="1">Stage 0 sporulation protein A homolog</fullName>
    </recommendedName>
</protein>
<dbReference type="GO" id="GO:0000976">
    <property type="term" value="F:transcription cis-regulatory region binding"/>
    <property type="evidence" value="ECO:0007669"/>
    <property type="project" value="TreeGrafter"/>
</dbReference>
<dbReference type="EMBL" id="MLBF01000082">
    <property type="protein sequence ID" value="OLN26261.1"/>
    <property type="molecule type" value="Genomic_DNA"/>
</dbReference>
<keyword evidence="2 8" id="KW-0597">Phosphoprotein</keyword>
<dbReference type="InterPro" id="IPR001789">
    <property type="entry name" value="Sig_transdc_resp-reg_receiver"/>
</dbReference>
<dbReference type="FunFam" id="3.40.50.2300:FF:000001">
    <property type="entry name" value="DNA-binding response regulator PhoB"/>
    <property type="match status" value="1"/>
</dbReference>
<dbReference type="GO" id="GO:0032993">
    <property type="term" value="C:protein-DNA complex"/>
    <property type="evidence" value="ECO:0007669"/>
    <property type="project" value="TreeGrafter"/>
</dbReference>
<feature type="domain" description="Response regulatory" evidence="10">
    <location>
        <begin position="5"/>
        <end position="117"/>
    </location>
</feature>
<dbReference type="STRING" id="1888891.DSOL_5064"/>
<evidence type="ECO:0000256" key="8">
    <source>
        <dbReference type="PROSITE-ProRule" id="PRU00169"/>
    </source>
</evidence>
<evidence type="ECO:0000259" key="11">
    <source>
        <dbReference type="PROSITE" id="PS51755"/>
    </source>
</evidence>
<evidence type="ECO:0000256" key="1">
    <source>
        <dbReference type="ARBA" id="ARBA00018672"/>
    </source>
</evidence>
<dbReference type="InterPro" id="IPR001867">
    <property type="entry name" value="OmpR/PhoB-type_DNA-bd"/>
</dbReference>
<dbReference type="InterPro" id="IPR039420">
    <property type="entry name" value="WalR-like"/>
</dbReference>
<dbReference type="PROSITE" id="PS50110">
    <property type="entry name" value="RESPONSE_REGULATORY"/>
    <property type="match status" value="1"/>
</dbReference>
<dbReference type="InterPro" id="IPR016032">
    <property type="entry name" value="Sig_transdc_resp-reg_C-effctor"/>
</dbReference>
<dbReference type="Gene3D" id="1.10.10.10">
    <property type="entry name" value="Winged helix-like DNA-binding domain superfamily/Winged helix DNA-binding domain"/>
    <property type="match status" value="1"/>
</dbReference>
<dbReference type="InterPro" id="IPR036388">
    <property type="entry name" value="WH-like_DNA-bd_sf"/>
</dbReference>
<dbReference type="Gene3D" id="3.40.50.2300">
    <property type="match status" value="1"/>
</dbReference>
<dbReference type="RefSeq" id="WP_075367302.1">
    <property type="nucleotide sequence ID" value="NZ_MLBF01000082.1"/>
</dbReference>
<dbReference type="Gene3D" id="6.10.250.690">
    <property type="match status" value="1"/>
</dbReference>
<accession>A0A1Q8QG17</accession>
<dbReference type="OrthoDB" id="9790454at2"/>
<evidence type="ECO:0000256" key="2">
    <source>
        <dbReference type="ARBA" id="ARBA00022553"/>
    </source>
</evidence>
<keyword evidence="13" id="KW-1185">Reference proteome</keyword>
<dbReference type="PROSITE" id="PS51755">
    <property type="entry name" value="OMPR_PHOB"/>
    <property type="match status" value="1"/>
</dbReference>
<evidence type="ECO:0000259" key="10">
    <source>
        <dbReference type="PROSITE" id="PS50110"/>
    </source>
</evidence>
<organism evidence="12 13">
    <name type="scientific">Desulfosporosinus metallidurans</name>
    <dbReference type="NCBI Taxonomy" id="1888891"/>
    <lineage>
        <taxon>Bacteria</taxon>
        <taxon>Bacillati</taxon>
        <taxon>Bacillota</taxon>
        <taxon>Clostridia</taxon>
        <taxon>Eubacteriales</taxon>
        <taxon>Desulfitobacteriaceae</taxon>
        <taxon>Desulfosporosinus</taxon>
    </lineage>
</organism>
<keyword evidence="4" id="KW-0805">Transcription regulation</keyword>
<comment type="function">
    <text evidence="7">May play the central regulatory role in sporulation. It may be an element of the effector pathway responsible for the activation of sporulation genes in response to nutritional stress. Spo0A may act in concert with spo0H (a sigma factor) to control the expression of some genes that are critical to the sporulation process.</text>
</comment>
<feature type="domain" description="OmpR/PhoB-type" evidence="11">
    <location>
        <begin position="128"/>
        <end position="227"/>
    </location>
</feature>
<keyword evidence="6" id="KW-0804">Transcription</keyword>
<dbReference type="Pfam" id="PF00072">
    <property type="entry name" value="Response_reg"/>
    <property type="match status" value="1"/>
</dbReference>
<dbReference type="SUPFAM" id="SSF52172">
    <property type="entry name" value="CheY-like"/>
    <property type="match status" value="1"/>
</dbReference>
<dbReference type="PANTHER" id="PTHR48111">
    <property type="entry name" value="REGULATOR OF RPOS"/>
    <property type="match status" value="1"/>
</dbReference>
<name>A0A1Q8QG17_9FIRM</name>
<dbReference type="CDD" id="cd00383">
    <property type="entry name" value="trans_reg_C"/>
    <property type="match status" value="1"/>
</dbReference>
<dbReference type="Pfam" id="PF00486">
    <property type="entry name" value="Trans_reg_C"/>
    <property type="match status" value="1"/>
</dbReference>
<feature type="modified residue" description="4-aspartylphosphate" evidence="8">
    <location>
        <position position="53"/>
    </location>
</feature>
<evidence type="ECO:0000256" key="6">
    <source>
        <dbReference type="ARBA" id="ARBA00023163"/>
    </source>
</evidence>
<dbReference type="SUPFAM" id="SSF46894">
    <property type="entry name" value="C-terminal effector domain of the bipartite response regulators"/>
    <property type="match status" value="1"/>
</dbReference>
<proteinExistence type="predicted"/>
<dbReference type="InterPro" id="IPR011006">
    <property type="entry name" value="CheY-like_superfamily"/>
</dbReference>
<comment type="caution">
    <text evidence="12">The sequence shown here is derived from an EMBL/GenBank/DDBJ whole genome shotgun (WGS) entry which is preliminary data.</text>
</comment>
<evidence type="ECO:0000256" key="3">
    <source>
        <dbReference type="ARBA" id="ARBA00023012"/>
    </source>
</evidence>
<keyword evidence="3" id="KW-0902">Two-component regulatory system</keyword>
<gene>
    <name evidence="12" type="ORF">DSOL_5064</name>
</gene>
<evidence type="ECO:0000256" key="5">
    <source>
        <dbReference type="ARBA" id="ARBA00023125"/>
    </source>
</evidence>
<keyword evidence="5 9" id="KW-0238">DNA-binding</keyword>
<dbReference type="Proteomes" id="UP000186102">
    <property type="component" value="Unassembled WGS sequence"/>
</dbReference>
<dbReference type="GO" id="GO:0006355">
    <property type="term" value="P:regulation of DNA-templated transcription"/>
    <property type="evidence" value="ECO:0007669"/>
    <property type="project" value="InterPro"/>
</dbReference>
<dbReference type="SMART" id="SM00448">
    <property type="entry name" value="REC"/>
    <property type="match status" value="1"/>
</dbReference>